<dbReference type="Proteomes" id="UP001162480">
    <property type="component" value="Chromosome 11"/>
</dbReference>
<keyword evidence="2" id="KW-1185">Reference proteome</keyword>
<dbReference type="EMBL" id="OX597824">
    <property type="protein sequence ID" value="CAI9729833.1"/>
    <property type="molecule type" value="Genomic_DNA"/>
</dbReference>
<accession>A0AA36FCK4</accession>
<protein>
    <submittedName>
        <fullName evidence="1">Uncharacterized protein</fullName>
    </submittedName>
</protein>
<name>A0AA36FCK4_OCTVU</name>
<evidence type="ECO:0000313" key="2">
    <source>
        <dbReference type="Proteomes" id="UP001162480"/>
    </source>
</evidence>
<organism evidence="1 2">
    <name type="scientific">Octopus vulgaris</name>
    <name type="common">Common octopus</name>
    <dbReference type="NCBI Taxonomy" id="6645"/>
    <lineage>
        <taxon>Eukaryota</taxon>
        <taxon>Metazoa</taxon>
        <taxon>Spiralia</taxon>
        <taxon>Lophotrochozoa</taxon>
        <taxon>Mollusca</taxon>
        <taxon>Cephalopoda</taxon>
        <taxon>Coleoidea</taxon>
        <taxon>Octopodiformes</taxon>
        <taxon>Octopoda</taxon>
        <taxon>Incirrata</taxon>
        <taxon>Octopodidae</taxon>
        <taxon>Octopus</taxon>
    </lineage>
</organism>
<dbReference type="AlphaFoldDB" id="A0AA36FCK4"/>
<gene>
    <name evidence="1" type="ORF">OCTVUL_1B024904</name>
</gene>
<sequence>MRDILTRLMSNKSASYQQRQIGGAKMAAPKQQYQNGIAKMVAPKRKRQNGSARTTAPKRLISHRRTALKVTKYKEKYDESDFHVSFSRI</sequence>
<evidence type="ECO:0000313" key="1">
    <source>
        <dbReference type="EMBL" id="CAI9729833.1"/>
    </source>
</evidence>
<reference evidence="1" key="1">
    <citation type="submission" date="2023-08" db="EMBL/GenBank/DDBJ databases">
        <authorList>
            <person name="Alioto T."/>
            <person name="Alioto T."/>
            <person name="Gomez Garrido J."/>
        </authorList>
    </citation>
    <scope>NUCLEOTIDE SEQUENCE</scope>
</reference>
<proteinExistence type="predicted"/>